<accession>A0ABQ1YJ41</accession>
<name>A0ABQ1YJ41_9BACL</name>
<reference evidence="3" key="1">
    <citation type="journal article" date="2019" name="Int. J. Syst. Evol. Microbiol.">
        <title>The Global Catalogue of Microorganisms (GCM) 10K type strain sequencing project: providing services to taxonomists for standard genome sequencing and annotation.</title>
        <authorList>
            <consortium name="The Broad Institute Genomics Platform"/>
            <consortium name="The Broad Institute Genome Sequencing Center for Infectious Disease"/>
            <person name="Wu L."/>
            <person name="Ma J."/>
        </authorList>
    </citation>
    <scope>NUCLEOTIDE SEQUENCE [LARGE SCALE GENOMIC DNA]</scope>
    <source>
        <strain evidence="3">CGMCC 1.12769</strain>
    </source>
</reference>
<dbReference type="Proteomes" id="UP000659344">
    <property type="component" value="Unassembled WGS sequence"/>
</dbReference>
<evidence type="ECO:0000313" key="3">
    <source>
        <dbReference type="Proteomes" id="UP000659344"/>
    </source>
</evidence>
<protein>
    <submittedName>
        <fullName evidence="2">Uncharacterized protein</fullName>
    </submittedName>
</protein>
<gene>
    <name evidence="2" type="ORF">GCM10008013_26580</name>
</gene>
<organism evidence="2 3">
    <name type="scientific">Paenibacillus segetis</name>
    <dbReference type="NCBI Taxonomy" id="1325360"/>
    <lineage>
        <taxon>Bacteria</taxon>
        <taxon>Bacillati</taxon>
        <taxon>Bacillota</taxon>
        <taxon>Bacilli</taxon>
        <taxon>Bacillales</taxon>
        <taxon>Paenibacillaceae</taxon>
        <taxon>Paenibacillus</taxon>
    </lineage>
</organism>
<sequence length="78" mass="8689">MIRNIKLSRHCRQEWVVYIRMVLVMGCVSVTLLLISGCSLSPDSETLQRQSKTLIDTSPSVSDGVYAPTIIGDVYSKE</sequence>
<comment type="caution">
    <text evidence="2">The sequence shown here is derived from an EMBL/GenBank/DDBJ whole genome shotgun (WGS) entry which is preliminary data.</text>
</comment>
<keyword evidence="1" id="KW-1133">Transmembrane helix</keyword>
<evidence type="ECO:0000313" key="2">
    <source>
        <dbReference type="EMBL" id="GGH25985.1"/>
    </source>
</evidence>
<evidence type="ECO:0000256" key="1">
    <source>
        <dbReference type="SAM" id="Phobius"/>
    </source>
</evidence>
<keyword evidence="3" id="KW-1185">Reference proteome</keyword>
<proteinExistence type="predicted"/>
<keyword evidence="1" id="KW-0472">Membrane</keyword>
<feature type="transmembrane region" description="Helical" evidence="1">
    <location>
        <begin position="21"/>
        <end position="42"/>
    </location>
</feature>
<keyword evidence="1" id="KW-0812">Transmembrane</keyword>
<dbReference type="EMBL" id="BMFT01000001">
    <property type="protein sequence ID" value="GGH25985.1"/>
    <property type="molecule type" value="Genomic_DNA"/>
</dbReference>